<accession>A0A229SP64</accession>
<name>A0A229SP64_9PSEU</name>
<keyword evidence="2" id="KW-1185">Reference proteome</keyword>
<comment type="caution">
    <text evidence="1">The sequence shown here is derived from an EMBL/GenBank/DDBJ whole genome shotgun (WGS) entry which is preliminary data.</text>
</comment>
<evidence type="ECO:0000313" key="2">
    <source>
        <dbReference type="Proteomes" id="UP000215199"/>
    </source>
</evidence>
<sequence>MRAGELIGRRVRDAAGRDVGAIREIRAEATPRSDGLPELVVRGVIVGRTRVRLFGYQRHDQRGPTPLIALIRLLHRHTRYVEWADLDLSGAEVRLRRPFAELAPLDQP</sequence>
<dbReference type="EMBL" id="NMUL01000058">
    <property type="protein sequence ID" value="OXM60574.1"/>
    <property type="molecule type" value="Genomic_DNA"/>
</dbReference>
<organism evidence="1 2">
    <name type="scientific">Amycolatopsis vastitatis</name>
    <dbReference type="NCBI Taxonomy" id="1905142"/>
    <lineage>
        <taxon>Bacteria</taxon>
        <taxon>Bacillati</taxon>
        <taxon>Actinomycetota</taxon>
        <taxon>Actinomycetes</taxon>
        <taxon>Pseudonocardiales</taxon>
        <taxon>Pseudonocardiaceae</taxon>
        <taxon>Amycolatopsis</taxon>
    </lineage>
</organism>
<evidence type="ECO:0008006" key="3">
    <source>
        <dbReference type="Google" id="ProtNLM"/>
    </source>
</evidence>
<dbReference type="OrthoDB" id="3430164at2"/>
<dbReference type="AlphaFoldDB" id="A0A229SP64"/>
<dbReference type="Proteomes" id="UP000215199">
    <property type="component" value="Unassembled WGS sequence"/>
</dbReference>
<protein>
    <recommendedName>
        <fullName evidence="3">PRC-barrel domain-containing protein</fullName>
    </recommendedName>
</protein>
<evidence type="ECO:0000313" key="1">
    <source>
        <dbReference type="EMBL" id="OXM60574.1"/>
    </source>
</evidence>
<dbReference type="RefSeq" id="WP_093953128.1">
    <property type="nucleotide sequence ID" value="NZ_NMUL01000058.1"/>
</dbReference>
<proteinExistence type="predicted"/>
<gene>
    <name evidence="1" type="ORF">CF165_41830</name>
</gene>
<reference evidence="2" key="1">
    <citation type="submission" date="2017-07" db="EMBL/GenBank/DDBJ databases">
        <title>Comparative genome mining reveals phylogenetic distribution patterns of secondary metabolites in Amycolatopsis.</title>
        <authorList>
            <person name="Adamek M."/>
            <person name="Alanjary M."/>
            <person name="Sales-Ortells H."/>
            <person name="Goodfellow M."/>
            <person name="Bull A.T."/>
            <person name="Kalinowski J."/>
            <person name="Ziemert N."/>
        </authorList>
    </citation>
    <scope>NUCLEOTIDE SEQUENCE [LARGE SCALE GENOMIC DNA]</scope>
    <source>
        <strain evidence="2">H5</strain>
    </source>
</reference>